<comment type="caution">
    <text evidence="1">The sequence shown here is derived from an EMBL/GenBank/DDBJ whole genome shotgun (WGS) entry which is preliminary data.</text>
</comment>
<name>A0A3A8ACI8_9HYPH</name>
<dbReference type="Pfam" id="PF20132">
    <property type="entry name" value="DUF6522"/>
    <property type="match status" value="1"/>
</dbReference>
<dbReference type="EMBL" id="QFWV02000004">
    <property type="protein sequence ID" value="RKF07636.1"/>
    <property type="molecule type" value="Genomic_DNA"/>
</dbReference>
<dbReference type="InterPro" id="IPR045389">
    <property type="entry name" value="DUF6522"/>
</dbReference>
<evidence type="ECO:0000313" key="2">
    <source>
        <dbReference type="Proteomes" id="UP000246132"/>
    </source>
</evidence>
<gene>
    <name evidence="1" type="ORF">DEM25_007680</name>
</gene>
<keyword evidence="2" id="KW-1185">Reference proteome</keyword>
<dbReference type="Proteomes" id="UP000246132">
    <property type="component" value="Unassembled WGS sequence"/>
</dbReference>
<protein>
    <submittedName>
        <fullName evidence="1">Uncharacterized protein</fullName>
    </submittedName>
</protein>
<dbReference type="OrthoDB" id="8238457at2"/>
<evidence type="ECO:0000313" key="1">
    <source>
        <dbReference type="EMBL" id="RKF07636.1"/>
    </source>
</evidence>
<sequence length="89" mass="9810">MIVEIDDGDVTVSVDLFAGHFGIDPKDVQPLMRAGEITGRVEKGAGEDEGRYRLTFWHAGRQVRLTCDAAGRVINTSRTILADRTRVLP</sequence>
<proteinExistence type="predicted"/>
<dbReference type="AlphaFoldDB" id="A0A3A8ACI8"/>
<reference evidence="1 2" key="1">
    <citation type="journal article" date="2018" name="Int. J. Syst. Bacteriol.">
        <title>Oceaniradius stylonemae gen. nov., sp. nov., isolated from a red alga, Stylonema cornu-cervi.</title>
        <authorList>
            <person name="Jeong S."/>
        </authorList>
    </citation>
    <scope>NUCLEOTIDE SEQUENCE [LARGE SCALE GENOMIC DNA]</scope>
    <source>
        <strain evidence="1 2">StC1</strain>
    </source>
</reference>
<organism evidence="1 2">
    <name type="scientific">Oceaniradius stylonematis</name>
    <dbReference type="NCBI Taxonomy" id="2184161"/>
    <lineage>
        <taxon>Bacteria</taxon>
        <taxon>Pseudomonadati</taxon>
        <taxon>Pseudomonadota</taxon>
        <taxon>Alphaproteobacteria</taxon>
        <taxon>Hyphomicrobiales</taxon>
        <taxon>Ahrensiaceae</taxon>
        <taxon>Oceaniradius</taxon>
    </lineage>
</organism>
<accession>A0A3A8ACI8</accession>
<dbReference type="RefSeq" id="WP_109765560.1">
    <property type="nucleotide sequence ID" value="NZ_JASHJV010000002.1"/>
</dbReference>